<evidence type="ECO:0000313" key="1">
    <source>
        <dbReference type="EMBL" id="CCO93810.1"/>
    </source>
</evidence>
<gene>
    <name evidence="1" type="ORF">BN437_1880</name>
</gene>
<organism evidence="1 2">
    <name type="scientific">Erwinia amylovora NBRC 12687 = CFBP 1232</name>
    <dbReference type="NCBI Taxonomy" id="1219359"/>
    <lineage>
        <taxon>Bacteria</taxon>
        <taxon>Pseudomonadati</taxon>
        <taxon>Pseudomonadota</taxon>
        <taxon>Gammaproteobacteria</taxon>
        <taxon>Enterobacterales</taxon>
        <taxon>Erwiniaceae</taxon>
        <taxon>Erwinia</taxon>
    </lineage>
</organism>
<dbReference type="EMBL" id="CAPB01000020">
    <property type="protein sequence ID" value="CCO93810.1"/>
    <property type="molecule type" value="Genomic_DNA"/>
</dbReference>
<reference evidence="1 2" key="2">
    <citation type="submission" date="2013-04" db="EMBL/GenBank/DDBJ databases">
        <title>Comparative genomics of 12 strains of Erwinia amylovora identifies a pan-genome with a large conserved core and provides insights into host specificity.</title>
        <authorList>
            <person name="Mann R.A."/>
            <person name="Smits T.H.M."/>
            <person name="Buehlmann A."/>
            <person name="Blom J."/>
            <person name="Goesmann A."/>
            <person name="Frey J.E."/>
            <person name="Plummer K.M."/>
            <person name="Beer S.V."/>
            <person name="Luck J."/>
            <person name="Duffy B."/>
            <person name="Rodoni B."/>
        </authorList>
    </citation>
    <scope>NUCLEOTIDE SEQUENCE [LARGE SCALE GENOMIC DNA]</scope>
    <source>
        <strain evidence="2">CFBP 1232</strain>
    </source>
</reference>
<comment type="caution">
    <text evidence="1">The sequence shown here is derived from an EMBL/GenBank/DDBJ whole genome shotgun (WGS) entry which is preliminary data.</text>
</comment>
<protein>
    <submittedName>
        <fullName evidence="1">Uncharacterized protein</fullName>
    </submittedName>
</protein>
<name>A0A831A1L0_ERWAM</name>
<dbReference type="RefSeq" id="WP_004157626.1">
    <property type="nucleotide sequence ID" value="NZ_BAYW01000009.1"/>
</dbReference>
<proteinExistence type="predicted"/>
<evidence type="ECO:0000313" key="2">
    <source>
        <dbReference type="Proteomes" id="UP000013111"/>
    </source>
</evidence>
<dbReference type="Proteomes" id="UP000013111">
    <property type="component" value="Unassembled WGS sequence"/>
</dbReference>
<reference evidence="1 2" key="1">
    <citation type="submission" date="2012-11" db="EMBL/GenBank/DDBJ databases">
        <authorList>
            <person name="Linke B."/>
        </authorList>
    </citation>
    <scope>NUCLEOTIDE SEQUENCE [LARGE SCALE GENOMIC DNA]</scope>
    <source>
        <strain evidence="2">CFBP 1232</strain>
    </source>
</reference>
<accession>A0A831A1L0</accession>
<dbReference type="GeneID" id="97606075"/>
<sequence length="154" mass="17549">MSSSLPGLLRQITKERRALEKKPASVGYSSPICLNYIDFLSASCKKQWRFVDAIYGVIPFFGMITRKPADMPQPSAERLKALALQIISTQVSDEINIARLITLARQQQLEQFDILLPYLLSEQQLDAIHQEYARPLDLQQHDDRLSVNILPMAH</sequence>
<dbReference type="AlphaFoldDB" id="A0A831A1L0"/>